<organism evidence="1 2">
    <name type="scientific">Caldimicrobium thiodismutans</name>
    <dbReference type="NCBI Taxonomy" id="1653476"/>
    <lineage>
        <taxon>Bacteria</taxon>
        <taxon>Pseudomonadati</taxon>
        <taxon>Thermodesulfobacteriota</taxon>
        <taxon>Thermodesulfobacteria</taxon>
        <taxon>Thermodesulfobacteriales</taxon>
        <taxon>Thermodesulfobacteriaceae</taxon>
        <taxon>Caldimicrobium</taxon>
    </lineage>
</organism>
<evidence type="ECO:0000313" key="2">
    <source>
        <dbReference type="Proteomes" id="UP000235731"/>
    </source>
</evidence>
<comment type="caution">
    <text evidence="1">The sequence shown here is derived from an EMBL/GenBank/DDBJ whole genome shotgun (WGS) entry which is preliminary data.</text>
</comment>
<reference evidence="1 2" key="1">
    <citation type="submission" date="2018-01" db="EMBL/GenBank/DDBJ databases">
        <title>Metagenomic assembled genomes from two thermal pools in the Uzon Caldera, Kamchatka, Russia.</title>
        <authorList>
            <person name="Wilkins L."/>
            <person name="Ettinger C."/>
        </authorList>
    </citation>
    <scope>NUCLEOTIDE SEQUENCE [LARGE SCALE GENOMIC DNA]</scope>
    <source>
        <strain evidence="1">ZAV-15</strain>
    </source>
</reference>
<name>A0A2N7PK79_9BACT</name>
<dbReference type="EMBL" id="PNIE01000036">
    <property type="protein sequence ID" value="PMP63396.1"/>
    <property type="molecule type" value="Genomic_DNA"/>
</dbReference>
<gene>
    <name evidence="1" type="ORF">C0197_02585</name>
</gene>
<sequence>MEKMFLTIKWMEKIFRLFLEKERFFIKDKEILFTPKLFLATLLRMYKTPLWEKILKEYFQELNPEEKELCEKGFDYLYAQDLFSLEFSKWYQEMLLGRSYTEREYFYLAYEFLNLKEQLRKQIQIPLLDRIKKLCIHLEESFETKQNPPEEDFKKLKKLYSFFSWVLVLEPTKISEIVERGEKLLKEISNPLEFNKEAILELKKEAELEFLKGLKNFLERAKIREGFK</sequence>
<evidence type="ECO:0000313" key="1">
    <source>
        <dbReference type="EMBL" id="PMP63396.1"/>
    </source>
</evidence>
<protein>
    <submittedName>
        <fullName evidence="1">Uncharacterized protein</fullName>
    </submittedName>
</protein>
<proteinExistence type="predicted"/>
<accession>A0A2N7PK79</accession>
<dbReference type="AlphaFoldDB" id="A0A2N7PK79"/>
<dbReference type="Proteomes" id="UP000235731">
    <property type="component" value="Unassembled WGS sequence"/>
</dbReference>